<dbReference type="OrthoDB" id="9802050at2"/>
<evidence type="ECO:0000313" key="1">
    <source>
        <dbReference type="EMBL" id="PLW79014.1"/>
    </source>
</evidence>
<reference evidence="1 2" key="1">
    <citation type="submission" date="2018-01" db="EMBL/GenBank/DDBJ databases">
        <title>The draft genome sequence of Cohaesibacter sp. H1304.</title>
        <authorList>
            <person name="Wang N.-N."/>
            <person name="Du Z.-J."/>
        </authorList>
    </citation>
    <scope>NUCLEOTIDE SEQUENCE [LARGE SCALE GENOMIC DNA]</scope>
    <source>
        <strain evidence="1 2">H1304</strain>
    </source>
</reference>
<accession>A0A2N5XWX4</accession>
<proteinExistence type="predicted"/>
<gene>
    <name evidence="1" type="ORF">C0081_01910</name>
</gene>
<dbReference type="Proteomes" id="UP000234881">
    <property type="component" value="Unassembled WGS sequence"/>
</dbReference>
<dbReference type="GO" id="GO:0016787">
    <property type="term" value="F:hydrolase activity"/>
    <property type="evidence" value="ECO:0007669"/>
    <property type="project" value="UniProtKB-KW"/>
</dbReference>
<evidence type="ECO:0000313" key="2">
    <source>
        <dbReference type="Proteomes" id="UP000234881"/>
    </source>
</evidence>
<keyword evidence="2" id="KW-1185">Reference proteome</keyword>
<name>A0A2N5XWX4_9HYPH</name>
<comment type="caution">
    <text evidence="1">The sequence shown here is derived from an EMBL/GenBank/DDBJ whole genome shotgun (WGS) entry which is preliminary data.</text>
</comment>
<dbReference type="RefSeq" id="WP_101532096.1">
    <property type="nucleotide sequence ID" value="NZ_JBFHIU010000054.1"/>
</dbReference>
<sequence length="303" mass="33980">MNELKSVTFKPTDILQDPFRIELPEQHLAPFLFNAPHSGRCYTQEFRQSSRLTEAELRSSEDAFVDKLFSKAPECGAPLMAANFPRAYLDLNREPYELDPTMFKEPLPSYAKSSGARVGSGLGTIARIVSERKEIYREKLGLQEGLDRIDSLYKPYHQALRRQMAMTHVEFGYACLIDCHSMPSRVLRNANPSIRPDIILGDRYGTSCHASLTSAAKGILTHLGFKVDMNRPYAGGFITQHYGRPIKGLHALQIEIDRSLYMDEDTLTPVAHFEELVTLFGTFTELLMQSASDAMLPSAAAAE</sequence>
<dbReference type="Gene3D" id="3.40.630.40">
    <property type="entry name" value="Zn-dependent exopeptidases"/>
    <property type="match status" value="1"/>
</dbReference>
<protein>
    <submittedName>
        <fullName evidence="1">N-formylglutamate amidohydrolase</fullName>
    </submittedName>
</protein>
<dbReference type="EMBL" id="PKUQ01000001">
    <property type="protein sequence ID" value="PLW79014.1"/>
    <property type="molecule type" value="Genomic_DNA"/>
</dbReference>
<organism evidence="1 2">
    <name type="scientific">Cohaesibacter celericrescens</name>
    <dbReference type="NCBI Taxonomy" id="2067669"/>
    <lineage>
        <taxon>Bacteria</taxon>
        <taxon>Pseudomonadati</taxon>
        <taxon>Pseudomonadota</taxon>
        <taxon>Alphaproteobacteria</taxon>
        <taxon>Hyphomicrobiales</taxon>
        <taxon>Cohaesibacteraceae</taxon>
    </lineage>
</organism>
<dbReference type="SUPFAM" id="SSF53187">
    <property type="entry name" value="Zn-dependent exopeptidases"/>
    <property type="match status" value="1"/>
</dbReference>
<dbReference type="AlphaFoldDB" id="A0A2N5XWX4"/>
<keyword evidence="1" id="KW-0378">Hydrolase</keyword>
<dbReference type="Pfam" id="PF05013">
    <property type="entry name" value="FGase"/>
    <property type="match status" value="1"/>
</dbReference>
<dbReference type="InterPro" id="IPR007709">
    <property type="entry name" value="N-FG_amidohydro"/>
</dbReference>